<keyword evidence="3" id="KW-1185">Reference proteome</keyword>
<sequence length="63" mass="6961">MILLKAKISKPTIGGDRNFPNGGRAMPATPSSDNPLCRGGAWRERDLKEPYYPMPLQGIFCII</sequence>
<evidence type="ECO:0000313" key="3">
    <source>
        <dbReference type="Proteomes" id="UP001152320"/>
    </source>
</evidence>
<organism evidence="2 3">
    <name type="scientific">Holothuria leucospilota</name>
    <name type="common">Black long sea cucumber</name>
    <name type="synonym">Mertensiothuria leucospilota</name>
    <dbReference type="NCBI Taxonomy" id="206669"/>
    <lineage>
        <taxon>Eukaryota</taxon>
        <taxon>Metazoa</taxon>
        <taxon>Echinodermata</taxon>
        <taxon>Eleutherozoa</taxon>
        <taxon>Echinozoa</taxon>
        <taxon>Holothuroidea</taxon>
        <taxon>Aspidochirotacea</taxon>
        <taxon>Aspidochirotida</taxon>
        <taxon>Holothuriidae</taxon>
        <taxon>Holothuria</taxon>
    </lineage>
</organism>
<accession>A0A9Q1BXZ6</accession>
<dbReference type="EMBL" id="JAIZAY010000010">
    <property type="protein sequence ID" value="KAJ8034644.1"/>
    <property type="molecule type" value="Genomic_DNA"/>
</dbReference>
<dbReference type="Proteomes" id="UP001152320">
    <property type="component" value="Chromosome 10"/>
</dbReference>
<comment type="caution">
    <text evidence="2">The sequence shown here is derived from an EMBL/GenBank/DDBJ whole genome shotgun (WGS) entry which is preliminary data.</text>
</comment>
<dbReference type="AlphaFoldDB" id="A0A9Q1BXZ6"/>
<protein>
    <submittedName>
        <fullName evidence="2">Uncharacterized protein</fullName>
    </submittedName>
</protein>
<name>A0A9Q1BXZ6_HOLLE</name>
<proteinExistence type="predicted"/>
<feature type="region of interest" description="Disordered" evidence="1">
    <location>
        <begin position="14"/>
        <end position="38"/>
    </location>
</feature>
<evidence type="ECO:0000256" key="1">
    <source>
        <dbReference type="SAM" id="MobiDB-lite"/>
    </source>
</evidence>
<reference evidence="2" key="1">
    <citation type="submission" date="2021-10" db="EMBL/GenBank/DDBJ databases">
        <title>Tropical sea cucumber genome reveals ecological adaptation and Cuvierian tubules defense mechanism.</title>
        <authorList>
            <person name="Chen T."/>
        </authorList>
    </citation>
    <scope>NUCLEOTIDE SEQUENCE</scope>
    <source>
        <strain evidence="2">Nanhai2018</strain>
        <tissue evidence="2">Muscle</tissue>
    </source>
</reference>
<evidence type="ECO:0000313" key="2">
    <source>
        <dbReference type="EMBL" id="KAJ8034644.1"/>
    </source>
</evidence>
<gene>
    <name evidence="2" type="ORF">HOLleu_21570</name>
</gene>